<keyword evidence="12 13" id="KW-0407">Ion channel</keyword>
<evidence type="ECO:0000256" key="3">
    <source>
        <dbReference type="ARBA" id="ARBA00022448"/>
    </source>
</evidence>
<keyword evidence="3 13" id="KW-0813">Transport</keyword>
<evidence type="ECO:0008006" key="17">
    <source>
        <dbReference type="Google" id="ProtNLM"/>
    </source>
</evidence>
<gene>
    <name evidence="15" type="ORF">L3Y34_010601</name>
</gene>
<evidence type="ECO:0000256" key="10">
    <source>
        <dbReference type="ARBA" id="ARBA00023180"/>
    </source>
</evidence>
<evidence type="ECO:0000256" key="4">
    <source>
        <dbReference type="ARBA" id="ARBA00022461"/>
    </source>
</evidence>
<keyword evidence="7" id="KW-0915">Sodium</keyword>
<evidence type="ECO:0000256" key="12">
    <source>
        <dbReference type="ARBA" id="ARBA00023303"/>
    </source>
</evidence>
<comment type="similarity">
    <text evidence="2 13">Belongs to the amiloride-sensitive sodium channel (TC 1.A.6) family.</text>
</comment>
<evidence type="ECO:0000256" key="14">
    <source>
        <dbReference type="SAM" id="Phobius"/>
    </source>
</evidence>
<dbReference type="KEGG" id="cbr:CBG_16079"/>
<dbReference type="Gene3D" id="1.10.287.770">
    <property type="entry name" value="YojJ-like"/>
    <property type="match status" value="1"/>
</dbReference>
<keyword evidence="6 14" id="KW-1133">Transmembrane helix</keyword>
<dbReference type="PANTHER" id="PTHR11690">
    <property type="entry name" value="AMILORIDE-SENSITIVE SODIUM CHANNEL-RELATED"/>
    <property type="match status" value="1"/>
</dbReference>
<dbReference type="AlphaFoldDB" id="A0AAE8ZLW0"/>
<keyword evidence="5 13" id="KW-0812">Transmembrane</keyword>
<evidence type="ECO:0000256" key="2">
    <source>
        <dbReference type="ARBA" id="ARBA00007193"/>
    </source>
</evidence>
<dbReference type="PANTHER" id="PTHR11690:SF1">
    <property type="entry name" value="DEGENERIN LIKE"/>
    <property type="match status" value="1"/>
</dbReference>
<evidence type="ECO:0000313" key="15">
    <source>
        <dbReference type="EMBL" id="ULT80123.1"/>
    </source>
</evidence>
<keyword evidence="9 14" id="KW-0472">Membrane</keyword>
<reference evidence="15 16" key="1">
    <citation type="submission" date="2022-05" db="EMBL/GenBank/DDBJ databases">
        <title>Chromosome-level reference genomes for two strains of Caenorhabditis briggsae: an improved platform for comparative genomics.</title>
        <authorList>
            <person name="Stevens L."/>
            <person name="Andersen E.C."/>
        </authorList>
    </citation>
    <scope>NUCLEOTIDE SEQUENCE [LARGE SCALE GENOMIC DNA]</scope>
    <source>
        <strain evidence="15">QX1410_ONT</strain>
        <tissue evidence="15">Whole-organism</tissue>
    </source>
</reference>
<dbReference type="PRINTS" id="PR01078">
    <property type="entry name" value="AMINACHANNEL"/>
</dbReference>
<feature type="transmembrane region" description="Helical" evidence="14">
    <location>
        <begin position="435"/>
        <end position="461"/>
    </location>
</feature>
<feature type="transmembrane region" description="Helical" evidence="14">
    <location>
        <begin position="54"/>
        <end position="76"/>
    </location>
</feature>
<evidence type="ECO:0000256" key="13">
    <source>
        <dbReference type="RuleBase" id="RU000679"/>
    </source>
</evidence>
<evidence type="ECO:0000256" key="6">
    <source>
        <dbReference type="ARBA" id="ARBA00022989"/>
    </source>
</evidence>
<accession>A0AAE8ZLW0</accession>
<evidence type="ECO:0000256" key="11">
    <source>
        <dbReference type="ARBA" id="ARBA00023201"/>
    </source>
</evidence>
<evidence type="ECO:0000256" key="9">
    <source>
        <dbReference type="ARBA" id="ARBA00023136"/>
    </source>
</evidence>
<evidence type="ECO:0000256" key="5">
    <source>
        <dbReference type="ARBA" id="ARBA00022692"/>
    </source>
</evidence>
<evidence type="ECO:0000256" key="7">
    <source>
        <dbReference type="ARBA" id="ARBA00023053"/>
    </source>
</evidence>
<protein>
    <recommendedName>
        <fullName evidence="17">DEgenerin Like</fullName>
    </recommendedName>
</protein>
<dbReference type="InterPro" id="IPR001873">
    <property type="entry name" value="ENaC"/>
</dbReference>
<organism evidence="15 16">
    <name type="scientific">Caenorhabditis briggsae</name>
    <dbReference type="NCBI Taxonomy" id="6238"/>
    <lineage>
        <taxon>Eukaryota</taxon>
        <taxon>Metazoa</taxon>
        <taxon>Ecdysozoa</taxon>
        <taxon>Nematoda</taxon>
        <taxon>Chromadorea</taxon>
        <taxon>Rhabditida</taxon>
        <taxon>Rhabditina</taxon>
        <taxon>Rhabditomorpha</taxon>
        <taxon>Rhabditoidea</taxon>
        <taxon>Rhabditidae</taxon>
        <taxon>Peloderinae</taxon>
        <taxon>Caenorhabditis</taxon>
    </lineage>
</organism>
<dbReference type="EMBL" id="CP090896">
    <property type="protein sequence ID" value="ULT80123.1"/>
    <property type="molecule type" value="Genomic_DNA"/>
</dbReference>
<comment type="subcellular location">
    <subcellularLocation>
        <location evidence="1">Membrane</location>
        <topology evidence="1">Multi-pass membrane protein</topology>
    </subcellularLocation>
</comment>
<dbReference type="GO" id="GO:0016020">
    <property type="term" value="C:membrane"/>
    <property type="evidence" value="ECO:0007669"/>
    <property type="project" value="UniProtKB-SubCell"/>
</dbReference>
<dbReference type="Proteomes" id="UP000827892">
    <property type="component" value="Chromosome X"/>
</dbReference>
<sequence length="554" mass="63828">MPERITIAGWKHVRMYLPKPQKQCDCHIGDPPPWTGEVHGLSQALMSKTLRMRIFWWIVIIICISLGAFTTLLIIIEYIQGPTATSTTIRLVNSLEFPAITICPKVPDSFNISGIRGDIKESLPDISDETADDLLEYFVAGSGLENMNDVTYFNRTYLSQLNNYYKIWSEGYTVDGFFEIIQQKYGYKCQDLFYECQLAGKVLDCCNDLMVRRVVMRRGICYQTRRDVNQSEADDIGRIVFSLKAPSSYTSAKNNYTQTQLIVYITDNHDVVTEFPRFYLYPNEWNRMRFTARLIELIQNKGVCTNHIFGRDAECMVRKWYLSNIIIPFNCTLPYLKSITKLPPTGGVCKPDVIADNYLDKIQYVWNSAEVNEECTPGCNRWDYQTSVQQSQTLSPFEDYTFNLEASFNDLQYEYVKEVYTTSIPGFMSQIGGQFGFFLGLSIITLIQMVLYGFHGAFMFAKKHIQRKFPFCKIHPSDDYPRSTMTFDHHSNNIYPPEKSISKEHIATLSRRVIATTPPSPVSTIIDSVDLPPHWGLRNIDRSRENPLFDENAK</sequence>
<dbReference type="OMA" id="VMRRGIC"/>
<keyword evidence="4 13" id="KW-0894">Sodium channel</keyword>
<proteinExistence type="inferred from homology"/>
<dbReference type="GO" id="GO:0005272">
    <property type="term" value="F:sodium channel activity"/>
    <property type="evidence" value="ECO:0007669"/>
    <property type="project" value="UniProtKB-KW"/>
</dbReference>
<evidence type="ECO:0000313" key="16">
    <source>
        <dbReference type="Proteomes" id="UP000827892"/>
    </source>
</evidence>
<evidence type="ECO:0000256" key="8">
    <source>
        <dbReference type="ARBA" id="ARBA00023065"/>
    </source>
</evidence>
<keyword evidence="10" id="KW-0325">Glycoprotein</keyword>
<dbReference type="Pfam" id="PF00858">
    <property type="entry name" value="ASC"/>
    <property type="match status" value="1"/>
</dbReference>
<evidence type="ECO:0000256" key="1">
    <source>
        <dbReference type="ARBA" id="ARBA00004141"/>
    </source>
</evidence>
<name>A0AAE8ZLW0_CAEBR</name>
<keyword evidence="8 13" id="KW-0406">Ion transport</keyword>
<keyword evidence="11 13" id="KW-0739">Sodium transport</keyword>